<dbReference type="GO" id="GO:0000467">
    <property type="term" value="P:exonucleolytic trimming to generate mature 3'-end of 5.8S rRNA from tricistronic rRNA transcript (SSU-rRNA, 5.8S rRNA, LSU-rRNA)"/>
    <property type="evidence" value="ECO:0007669"/>
    <property type="project" value="TreeGrafter"/>
</dbReference>
<keyword evidence="4" id="KW-0963">Cytoplasm</keyword>
<dbReference type="GO" id="GO:0000176">
    <property type="term" value="C:nuclear exosome (RNase complex)"/>
    <property type="evidence" value="ECO:0007669"/>
    <property type="project" value="TreeGrafter"/>
</dbReference>
<dbReference type="GO" id="GO:0035925">
    <property type="term" value="F:mRNA 3'-UTR AU-rich region binding"/>
    <property type="evidence" value="ECO:0007669"/>
    <property type="project" value="TreeGrafter"/>
</dbReference>
<dbReference type="GO" id="GO:0016075">
    <property type="term" value="P:rRNA catabolic process"/>
    <property type="evidence" value="ECO:0007669"/>
    <property type="project" value="TreeGrafter"/>
</dbReference>
<accession>A0A1D1W4D6</accession>
<sequence>MDGSYVSIAERDTYLRFLKFGQREDKRTAFDYRDWQMVYGRDPGSCVVNLGNTTVISSVEVSPKRTNNPNQNKGTSKIDLSINPISFLKFQPSRNRLRTLRRQLRQHIKSAIFWSKCIDDESLCISRGRVVFQVHLSLDIIQADGNLFDATCLAAVASLLVAQRPEISVEGDKIVALSMYERTPIALQVNHIPISTTFSFQAASDLVIVDPSGKEEIVLNGNLTVVVNQNSEICGTYKRGVAALPMETIQRCVEIAALRSKDAALRLRQLSEDYISSRTKNLNLDIMVNLRRSKSEATGIIDESRQSVADRAAQLGLMQPVMPEHGVIISTTKETPKTGRPTEMVEEDEDDEEMEDDDGEELGGSESEEETTTLTAGDF</sequence>
<evidence type="ECO:0000256" key="5">
    <source>
        <dbReference type="SAM" id="MobiDB-lite"/>
    </source>
</evidence>
<organism evidence="8 9">
    <name type="scientific">Ramazzottius varieornatus</name>
    <name type="common">Water bear</name>
    <name type="synonym">Tardigrade</name>
    <dbReference type="NCBI Taxonomy" id="947166"/>
    <lineage>
        <taxon>Eukaryota</taxon>
        <taxon>Metazoa</taxon>
        <taxon>Ecdysozoa</taxon>
        <taxon>Tardigrada</taxon>
        <taxon>Eutardigrada</taxon>
        <taxon>Parachela</taxon>
        <taxon>Hypsibioidea</taxon>
        <taxon>Ramazzottiidae</taxon>
        <taxon>Ramazzottius</taxon>
    </lineage>
</organism>
<dbReference type="GO" id="GO:0071035">
    <property type="term" value="P:nuclear polyadenylation-dependent rRNA catabolic process"/>
    <property type="evidence" value="ECO:0007669"/>
    <property type="project" value="TreeGrafter"/>
</dbReference>
<dbReference type="Pfam" id="PF03725">
    <property type="entry name" value="RNase_PH_C"/>
    <property type="match status" value="1"/>
</dbReference>
<evidence type="ECO:0000256" key="1">
    <source>
        <dbReference type="ARBA" id="ARBA00004123"/>
    </source>
</evidence>
<gene>
    <name evidence="8" type="primary">RvY_17458-1</name>
    <name evidence="8" type="synonym">RvY_17458.1</name>
    <name evidence="8" type="ORF">RvY_17458</name>
</gene>
<comment type="subcellular location">
    <subcellularLocation>
        <location evidence="2">Cytoplasm</location>
    </subcellularLocation>
    <subcellularLocation>
        <location evidence="1">Nucleus</location>
    </subcellularLocation>
</comment>
<dbReference type="GO" id="GO:0000177">
    <property type="term" value="C:cytoplasmic exosome (RNase complex)"/>
    <property type="evidence" value="ECO:0007669"/>
    <property type="project" value="TreeGrafter"/>
</dbReference>
<proteinExistence type="inferred from homology"/>
<dbReference type="InterPro" id="IPR020568">
    <property type="entry name" value="Ribosomal_Su5_D2-typ_SF"/>
</dbReference>
<dbReference type="GO" id="GO:0071028">
    <property type="term" value="P:nuclear mRNA surveillance"/>
    <property type="evidence" value="ECO:0007669"/>
    <property type="project" value="TreeGrafter"/>
</dbReference>
<evidence type="ECO:0008006" key="10">
    <source>
        <dbReference type="Google" id="ProtNLM"/>
    </source>
</evidence>
<keyword evidence="9" id="KW-1185">Reference proteome</keyword>
<dbReference type="EMBL" id="BDGG01000015">
    <property type="protein sequence ID" value="GAV07643.1"/>
    <property type="molecule type" value="Genomic_DNA"/>
</dbReference>
<feature type="region of interest" description="Disordered" evidence="5">
    <location>
        <begin position="332"/>
        <end position="379"/>
    </location>
</feature>
<feature type="domain" description="Exoribonuclease phosphorolytic" evidence="6">
    <location>
        <begin position="41"/>
        <end position="165"/>
    </location>
</feature>
<dbReference type="InterPro" id="IPR015847">
    <property type="entry name" value="ExoRNase_PH_dom2"/>
</dbReference>
<dbReference type="PANTHER" id="PTHR11097">
    <property type="entry name" value="EXOSOME COMPLEX EXONUCLEASE RIBOSOMAL RNA PROCESSING PROTEIN"/>
    <property type="match status" value="1"/>
</dbReference>
<dbReference type="InterPro" id="IPR050590">
    <property type="entry name" value="Exosome_comp_Rrp42_subfam"/>
</dbReference>
<name>A0A1D1W4D6_RAMVA</name>
<evidence type="ECO:0000259" key="7">
    <source>
        <dbReference type="Pfam" id="PF03725"/>
    </source>
</evidence>
<reference evidence="8 9" key="1">
    <citation type="journal article" date="2016" name="Nat. Commun.">
        <title>Extremotolerant tardigrade genome and improved radiotolerance of human cultured cells by tardigrade-unique protein.</title>
        <authorList>
            <person name="Hashimoto T."/>
            <person name="Horikawa D.D."/>
            <person name="Saito Y."/>
            <person name="Kuwahara H."/>
            <person name="Kozuka-Hata H."/>
            <person name="Shin-I T."/>
            <person name="Minakuchi Y."/>
            <person name="Ohishi K."/>
            <person name="Motoyama A."/>
            <person name="Aizu T."/>
            <person name="Enomoto A."/>
            <person name="Kondo K."/>
            <person name="Tanaka S."/>
            <person name="Hara Y."/>
            <person name="Koshikawa S."/>
            <person name="Sagara H."/>
            <person name="Miura T."/>
            <person name="Yokobori S."/>
            <person name="Miyagawa K."/>
            <person name="Suzuki Y."/>
            <person name="Kubo T."/>
            <person name="Oyama M."/>
            <person name="Kohara Y."/>
            <person name="Fujiyama A."/>
            <person name="Arakawa K."/>
            <person name="Katayama T."/>
            <person name="Toyoda A."/>
            <person name="Kunieda T."/>
        </authorList>
    </citation>
    <scope>NUCLEOTIDE SEQUENCE [LARGE SCALE GENOMIC DNA]</scope>
    <source>
        <strain evidence="8 9">YOKOZUNA-1</strain>
    </source>
</reference>
<dbReference type="InterPro" id="IPR036345">
    <property type="entry name" value="ExoRNase_PH_dom2_sf"/>
</dbReference>
<feature type="compositionally biased region" description="Acidic residues" evidence="5">
    <location>
        <begin position="344"/>
        <end position="371"/>
    </location>
</feature>
<dbReference type="GO" id="GO:0034475">
    <property type="term" value="P:U4 snRNA 3'-end processing"/>
    <property type="evidence" value="ECO:0007669"/>
    <property type="project" value="TreeGrafter"/>
</dbReference>
<evidence type="ECO:0000256" key="4">
    <source>
        <dbReference type="ARBA" id="ARBA00022490"/>
    </source>
</evidence>
<dbReference type="InterPro" id="IPR027408">
    <property type="entry name" value="PNPase/RNase_PH_dom_sf"/>
</dbReference>
<feature type="domain" description="Exoribonuclease phosphorolytic" evidence="7">
    <location>
        <begin position="191"/>
        <end position="256"/>
    </location>
</feature>
<evidence type="ECO:0000256" key="3">
    <source>
        <dbReference type="ARBA" id="ARBA00006678"/>
    </source>
</evidence>
<dbReference type="STRING" id="947166.A0A1D1W4D6"/>
<dbReference type="GO" id="GO:0034473">
    <property type="term" value="P:U1 snRNA 3'-end processing"/>
    <property type="evidence" value="ECO:0007669"/>
    <property type="project" value="TreeGrafter"/>
</dbReference>
<dbReference type="OrthoDB" id="10264038at2759"/>
<dbReference type="Proteomes" id="UP000186922">
    <property type="component" value="Unassembled WGS sequence"/>
</dbReference>
<dbReference type="InterPro" id="IPR001247">
    <property type="entry name" value="ExoRNase_PH_dom1"/>
</dbReference>
<dbReference type="AlphaFoldDB" id="A0A1D1W4D6"/>
<evidence type="ECO:0000259" key="6">
    <source>
        <dbReference type="Pfam" id="PF01138"/>
    </source>
</evidence>
<dbReference type="SUPFAM" id="SSF55666">
    <property type="entry name" value="Ribonuclease PH domain 2-like"/>
    <property type="match status" value="1"/>
</dbReference>
<protein>
    <recommendedName>
        <fullName evidence="10">Exosome complex component RRP45</fullName>
    </recommendedName>
</protein>
<comment type="caution">
    <text evidence="8">The sequence shown here is derived from an EMBL/GenBank/DDBJ whole genome shotgun (WGS) entry which is preliminary data.</text>
</comment>
<evidence type="ECO:0000256" key="2">
    <source>
        <dbReference type="ARBA" id="ARBA00004496"/>
    </source>
</evidence>
<dbReference type="Gene3D" id="3.30.230.70">
    <property type="entry name" value="GHMP Kinase, N-terminal domain"/>
    <property type="match status" value="1"/>
</dbReference>
<dbReference type="GO" id="GO:0034476">
    <property type="term" value="P:U5 snRNA 3'-end processing"/>
    <property type="evidence" value="ECO:0007669"/>
    <property type="project" value="TreeGrafter"/>
</dbReference>
<dbReference type="GO" id="GO:0071038">
    <property type="term" value="P:TRAMP-dependent tRNA surveillance pathway"/>
    <property type="evidence" value="ECO:0007669"/>
    <property type="project" value="TreeGrafter"/>
</dbReference>
<evidence type="ECO:0000313" key="9">
    <source>
        <dbReference type="Proteomes" id="UP000186922"/>
    </source>
</evidence>
<evidence type="ECO:0000313" key="8">
    <source>
        <dbReference type="EMBL" id="GAV07643.1"/>
    </source>
</evidence>
<dbReference type="PANTHER" id="PTHR11097:SF14">
    <property type="entry name" value="EXOSOME COMPLEX COMPONENT RRP45"/>
    <property type="match status" value="1"/>
</dbReference>
<dbReference type="SUPFAM" id="SSF54211">
    <property type="entry name" value="Ribosomal protein S5 domain 2-like"/>
    <property type="match status" value="1"/>
</dbReference>
<dbReference type="Pfam" id="PF01138">
    <property type="entry name" value="RNase_PH"/>
    <property type="match status" value="1"/>
</dbReference>
<comment type="similarity">
    <text evidence="3">Belongs to the RNase PH family.</text>
</comment>